<dbReference type="AlphaFoldDB" id="A0A146GCJ7"/>
<dbReference type="STRING" id="690879.TSACC_22939"/>
<evidence type="ECO:0000313" key="3">
    <source>
        <dbReference type="Proteomes" id="UP000076023"/>
    </source>
</evidence>
<reference evidence="3" key="1">
    <citation type="journal article" date="2017" name="Genome Announc.">
        <title>Draft Genome Sequence of Terrimicrobium sacchariphilum NM-5T, a Facultative Anaerobic Soil Bacterium of the Class Spartobacteria.</title>
        <authorList>
            <person name="Qiu Y.L."/>
            <person name="Tourlousse D.M."/>
            <person name="Matsuura N."/>
            <person name="Ohashi A."/>
            <person name="Sekiguchi Y."/>
        </authorList>
    </citation>
    <scope>NUCLEOTIDE SEQUENCE [LARGE SCALE GENOMIC DNA]</scope>
    <source>
        <strain evidence="3">NM-5</strain>
    </source>
</reference>
<organism evidence="2 3">
    <name type="scientific">Terrimicrobium sacchariphilum</name>
    <dbReference type="NCBI Taxonomy" id="690879"/>
    <lineage>
        <taxon>Bacteria</taxon>
        <taxon>Pseudomonadati</taxon>
        <taxon>Verrucomicrobiota</taxon>
        <taxon>Terrimicrobiia</taxon>
        <taxon>Terrimicrobiales</taxon>
        <taxon>Terrimicrobiaceae</taxon>
        <taxon>Terrimicrobium</taxon>
    </lineage>
</organism>
<accession>A0A146GCJ7</accession>
<dbReference type="RefSeq" id="WP_075080137.1">
    <property type="nucleotide sequence ID" value="NZ_BDCO01000002.1"/>
</dbReference>
<proteinExistence type="predicted"/>
<sequence length="194" mass="20848">MSKPPSTPRLVLALCVLCLLAVIVPIPGARADGGVILDRKVVGPYDITVFASPAPIRAGPVDFSVLVQDPVTRAPYLDAEVAMAWSAEADAFPAWLPPCCSMGTADKAEATRNHSENKMLYSAIIPVRSQGASQLLVRVSRNGETHTMTCHLEAGPPQPPVLAYWPVLAFPPLIILGFGIHQRLVRKGRILPKE</sequence>
<keyword evidence="1" id="KW-0472">Membrane</keyword>
<dbReference type="InParanoid" id="A0A146GCJ7"/>
<name>A0A146GCJ7_TERSA</name>
<evidence type="ECO:0000256" key="1">
    <source>
        <dbReference type="SAM" id="Phobius"/>
    </source>
</evidence>
<gene>
    <name evidence="2" type="ORF">TSACC_22939</name>
</gene>
<protein>
    <submittedName>
        <fullName evidence="2">Uncharacterized protein</fullName>
    </submittedName>
</protein>
<keyword evidence="1" id="KW-1133">Transmembrane helix</keyword>
<dbReference type="OrthoDB" id="189829at2"/>
<dbReference type="Proteomes" id="UP000076023">
    <property type="component" value="Unassembled WGS sequence"/>
</dbReference>
<dbReference type="EMBL" id="BDCO01000002">
    <property type="protein sequence ID" value="GAT34514.1"/>
    <property type="molecule type" value="Genomic_DNA"/>
</dbReference>
<evidence type="ECO:0000313" key="2">
    <source>
        <dbReference type="EMBL" id="GAT34514.1"/>
    </source>
</evidence>
<keyword evidence="1" id="KW-0812">Transmembrane</keyword>
<feature type="transmembrane region" description="Helical" evidence="1">
    <location>
        <begin position="162"/>
        <end position="180"/>
    </location>
</feature>
<comment type="caution">
    <text evidence="2">The sequence shown here is derived from an EMBL/GenBank/DDBJ whole genome shotgun (WGS) entry which is preliminary data.</text>
</comment>
<keyword evidence="3" id="KW-1185">Reference proteome</keyword>